<dbReference type="Pfam" id="PF08044">
    <property type="entry name" value="DUF1707"/>
    <property type="match status" value="1"/>
</dbReference>
<sequence length="138" mass="14881">MLDYSNPATAPLRLSNGERDDAIETLRAHLAEGRLTNGEFEERSNTVRAASNRGDLAPAFADLPTPTGVVVQAEREGSRFGGTLVALSPFIALIMFFVTGALTGFAGGWAYAWLWFLLIPITAIVVYGPSGKRSSQHR</sequence>
<dbReference type="eggNOG" id="ENOG50339YM">
    <property type="taxonomic scope" value="Bacteria"/>
</dbReference>
<keyword evidence="1" id="KW-0472">Membrane</keyword>
<dbReference type="RefSeq" id="WP_035837253.1">
    <property type="nucleotide sequence ID" value="NZ_JACHBQ010000001.1"/>
</dbReference>
<keyword evidence="1" id="KW-1133">Transmembrane helix</keyword>
<dbReference type="Proteomes" id="UP000561726">
    <property type="component" value="Unassembled WGS sequence"/>
</dbReference>
<dbReference type="EMBL" id="JACHBQ010000001">
    <property type="protein sequence ID" value="MBB5642994.1"/>
    <property type="molecule type" value="Genomic_DNA"/>
</dbReference>
<dbReference type="OrthoDB" id="3534574at2"/>
<reference evidence="4 6" key="2">
    <citation type="submission" date="2020-08" db="EMBL/GenBank/DDBJ databases">
        <title>Sequencing the genomes of 1000 actinobacteria strains.</title>
        <authorList>
            <person name="Klenk H.-P."/>
        </authorList>
    </citation>
    <scope>NUCLEOTIDE SEQUENCE [LARGE SCALE GENOMIC DNA]</scope>
    <source>
        <strain evidence="4 6">DSM 21065</strain>
    </source>
</reference>
<feature type="transmembrane region" description="Helical" evidence="1">
    <location>
        <begin position="109"/>
        <end position="128"/>
    </location>
</feature>
<accession>A0A099J2U7</accession>
<protein>
    <recommendedName>
        <fullName evidence="2">DUF1707 domain-containing protein</fullName>
    </recommendedName>
</protein>
<evidence type="ECO:0000313" key="5">
    <source>
        <dbReference type="Proteomes" id="UP000029864"/>
    </source>
</evidence>
<organism evidence="3 5">
    <name type="scientific">Cryobacterium roopkundense</name>
    <dbReference type="NCBI Taxonomy" id="1001240"/>
    <lineage>
        <taxon>Bacteria</taxon>
        <taxon>Bacillati</taxon>
        <taxon>Actinomycetota</taxon>
        <taxon>Actinomycetes</taxon>
        <taxon>Micrococcales</taxon>
        <taxon>Microbacteriaceae</taxon>
        <taxon>Cryobacterium</taxon>
    </lineage>
</organism>
<dbReference type="AlphaFoldDB" id="A0A099J2U7"/>
<evidence type="ECO:0000313" key="4">
    <source>
        <dbReference type="EMBL" id="MBB5642994.1"/>
    </source>
</evidence>
<evidence type="ECO:0000313" key="6">
    <source>
        <dbReference type="Proteomes" id="UP000561726"/>
    </source>
</evidence>
<feature type="domain" description="DUF1707" evidence="2">
    <location>
        <begin position="12"/>
        <end position="64"/>
    </location>
</feature>
<reference evidence="3 5" key="1">
    <citation type="submission" date="2014-08" db="EMBL/GenBank/DDBJ databases">
        <authorList>
            <person name="Sisinthy S."/>
        </authorList>
    </citation>
    <scope>NUCLEOTIDE SEQUENCE [LARGE SCALE GENOMIC DNA]</scope>
    <source>
        <strain evidence="3 5">RuG17</strain>
    </source>
</reference>
<keyword evidence="1" id="KW-0812">Transmembrane</keyword>
<dbReference type="InterPro" id="IPR012551">
    <property type="entry name" value="DUF1707_SHOCT-like"/>
</dbReference>
<dbReference type="Proteomes" id="UP000029864">
    <property type="component" value="Unassembled WGS sequence"/>
</dbReference>
<proteinExistence type="predicted"/>
<feature type="transmembrane region" description="Helical" evidence="1">
    <location>
        <begin position="84"/>
        <end position="103"/>
    </location>
</feature>
<evidence type="ECO:0000313" key="3">
    <source>
        <dbReference type="EMBL" id="KGJ72739.1"/>
    </source>
</evidence>
<evidence type="ECO:0000259" key="2">
    <source>
        <dbReference type="Pfam" id="PF08044"/>
    </source>
</evidence>
<gene>
    <name evidence="4" type="ORF">BJ997_003542</name>
    <name evidence="3" type="ORF">GY21_13325</name>
</gene>
<evidence type="ECO:0000256" key="1">
    <source>
        <dbReference type="SAM" id="Phobius"/>
    </source>
</evidence>
<comment type="caution">
    <text evidence="3">The sequence shown here is derived from an EMBL/GenBank/DDBJ whole genome shotgun (WGS) entry which is preliminary data.</text>
</comment>
<name>A0A099J2U7_9MICO</name>
<dbReference type="EMBL" id="JPXF01000057">
    <property type="protein sequence ID" value="KGJ72739.1"/>
    <property type="molecule type" value="Genomic_DNA"/>
</dbReference>
<keyword evidence="5" id="KW-1185">Reference proteome</keyword>